<organism evidence="2 3">
    <name type="scientific">Candidatus Jorgensenbacteria bacterium CG23_combo_of_CG06-09_8_20_14_all_54_14</name>
    <dbReference type="NCBI Taxonomy" id="1974595"/>
    <lineage>
        <taxon>Bacteria</taxon>
        <taxon>Candidatus Joergenseniibacteriota</taxon>
    </lineage>
</organism>
<dbReference type="GO" id="GO:0003700">
    <property type="term" value="F:DNA-binding transcription factor activity"/>
    <property type="evidence" value="ECO:0007669"/>
    <property type="project" value="InterPro"/>
</dbReference>
<dbReference type="InterPro" id="IPR036390">
    <property type="entry name" value="WH_DNA-bd_sf"/>
</dbReference>
<evidence type="ECO:0000259" key="1">
    <source>
        <dbReference type="PROSITE" id="PS50987"/>
    </source>
</evidence>
<feature type="domain" description="HTH arsR-type" evidence="1">
    <location>
        <begin position="1"/>
        <end position="87"/>
    </location>
</feature>
<evidence type="ECO:0000313" key="3">
    <source>
        <dbReference type="Proteomes" id="UP000228812"/>
    </source>
</evidence>
<dbReference type="SUPFAM" id="SSF46785">
    <property type="entry name" value="Winged helix' DNA-binding domain"/>
    <property type="match status" value="1"/>
</dbReference>
<dbReference type="SMART" id="SM00418">
    <property type="entry name" value="HTH_ARSR"/>
    <property type="match status" value="1"/>
</dbReference>
<dbReference type="Proteomes" id="UP000228812">
    <property type="component" value="Unassembled WGS sequence"/>
</dbReference>
<reference evidence="2 3" key="1">
    <citation type="submission" date="2017-09" db="EMBL/GenBank/DDBJ databases">
        <title>Depth-based differentiation of microbial function through sediment-hosted aquifers and enrichment of novel symbionts in the deep terrestrial subsurface.</title>
        <authorList>
            <person name="Probst A.J."/>
            <person name="Ladd B."/>
            <person name="Jarett J.K."/>
            <person name="Geller-Mcgrath D.E."/>
            <person name="Sieber C.M."/>
            <person name="Emerson J.B."/>
            <person name="Anantharaman K."/>
            <person name="Thomas B.C."/>
            <person name="Malmstrom R."/>
            <person name="Stieglmeier M."/>
            <person name="Klingl A."/>
            <person name="Woyke T."/>
            <person name="Ryan C.M."/>
            <person name="Banfield J.F."/>
        </authorList>
    </citation>
    <scope>NUCLEOTIDE SEQUENCE [LARGE SCALE GENOMIC DNA]</scope>
    <source>
        <strain evidence="2">CG23_combo_of_CG06-09_8_20_14_all_54_14</strain>
    </source>
</reference>
<dbReference type="AlphaFoldDB" id="A0A2G9Z9C7"/>
<gene>
    <name evidence="2" type="ORF">COX26_02425</name>
</gene>
<dbReference type="InterPro" id="IPR036388">
    <property type="entry name" value="WH-like_DNA-bd_sf"/>
</dbReference>
<protein>
    <recommendedName>
        <fullName evidence="1">HTH arsR-type domain-containing protein</fullName>
    </recommendedName>
</protein>
<proteinExistence type="predicted"/>
<dbReference type="InterPro" id="IPR011991">
    <property type="entry name" value="ArsR-like_HTH"/>
</dbReference>
<comment type="caution">
    <text evidence="2">The sequence shown here is derived from an EMBL/GenBank/DDBJ whole genome shotgun (WGS) entry which is preliminary data.</text>
</comment>
<dbReference type="Pfam" id="PF01022">
    <property type="entry name" value="HTH_5"/>
    <property type="match status" value="1"/>
</dbReference>
<dbReference type="CDD" id="cd00090">
    <property type="entry name" value="HTH_ARSR"/>
    <property type="match status" value="1"/>
</dbReference>
<evidence type="ECO:0000313" key="2">
    <source>
        <dbReference type="EMBL" id="PIP29757.1"/>
    </source>
</evidence>
<dbReference type="Gene3D" id="1.10.10.10">
    <property type="entry name" value="Winged helix-like DNA-binding domain superfamily/Winged helix DNA-binding domain"/>
    <property type="match status" value="1"/>
</dbReference>
<dbReference type="PROSITE" id="PS50987">
    <property type="entry name" value="HTH_ARSR_2"/>
    <property type="match status" value="1"/>
</dbReference>
<dbReference type="EMBL" id="PCRZ01000041">
    <property type="protein sequence ID" value="PIP29757.1"/>
    <property type="molecule type" value="Genomic_DNA"/>
</dbReference>
<name>A0A2G9Z9C7_9BACT</name>
<accession>A0A2G9Z9C7</accession>
<dbReference type="InterPro" id="IPR001845">
    <property type="entry name" value="HTH_ArsR_DNA-bd_dom"/>
</dbReference>
<sequence length="87" mass="9979">MKRWSIVFKVLGNVNRLKIVKLLSGGEKRNVSEIGRTLAISQKATSKYLIQLHNLVVLDSEGKDGHVFYFLNQHDMPKDFRRVIGLL</sequence>